<dbReference type="NCBIfam" id="TIGR00231">
    <property type="entry name" value="small_GTP"/>
    <property type="match status" value="1"/>
</dbReference>
<keyword evidence="5" id="KW-1185">Reference proteome</keyword>
<evidence type="ECO:0000256" key="1">
    <source>
        <dbReference type="ARBA" id="ARBA00022741"/>
    </source>
</evidence>
<dbReference type="SUPFAM" id="SSF52540">
    <property type="entry name" value="P-loop containing nucleoside triphosphate hydrolases"/>
    <property type="match status" value="1"/>
</dbReference>
<proteinExistence type="predicted"/>
<dbReference type="SUPFAM" id="SSF54980">
    <property type="entry name" value="EF-G C-terminal domain-like"/>
    <property type="match status" value="2"/>
</dbReference>
<dbReference type="Pfam" id="PF00009">
    <property type="entry name" value="GTP_EFTU"/>
    <property type="match status" value="1"/>
</dbReference>
<dbReference type="GeneID" id="63146321"/>
<comment type="caution">
    <text evidence="4">The sequence shown here is derived from an EMBL/GenBank/DDBJ whole genome shotgun (WGS) entry which is preliminary data.</text>
</comment>
<dbReference type="Gene3D" id="2.40.30.10">
    <property type="entry name" value="Translation factors"/>
    <property type="match status" value="1"/>
</dbReference>
<keyword evidence="3" id="KW-0342">GTP-binding</keyword>
<dbReference type="InterPro" id="IPR000795">
    <property type="entry name" value="T_Tr_GTP-bd_dom"/>
</dbReference>
<dbReference type="AlphaFoldDB" id="A0A369AWA3"/>
<dbReference type="GO" id="GO:0006412">
    <property type="term" value="P:translation"/>
    <property type="evidence" value="ECO:0007669"/>
    <property type="project" value="UniProtKB-KW"/>
</dbReference>
<dbReference type="PROSITE" id="PS51722">
    <property type="entry name" value="G_TR_2"/>
    <property type="match status" value="1"/>
</dbReference>
<dbReference type="InterPro" id="IPR027417">
    <property type="entry name" value="P-loop_NTPase"/>
</dbReference>
<dbReference type="GO" id="GO:0032790">
    <property type="term" value="P:ribosome disassembly"/>
    <property type="evidence" value="ECO:0007669"/>
    <property type="project" value="TreeGrafter"/>
</dbReference>
<dbReference type="InterPro" id="IPR000640">
    <property type="entry name" value="EFG_V-like"/>
</dbReference>
<protein>
    <submittedName>
        <fullName evidence="4">Uncharacterized protein</fullName>
    </submittedName>
</protein>
<dbReference type="PROSITE" id="PS00301">
    <property type="entry name" value="G_TR_1"/>
    <property type="match status" value="1"/>
</dbReference>
<dbReference type="InterPro" id="IPR014721">
    <property type="entry name" value="Ribsml_uS5_D2-typ_fold_subgr"/>
</dbReference>
<accession>A0A369AWA3</accession>
<evidence type="ECO:0000313" key="5">
    <source>
        <dbReference type="Proteomes" id="UP000288197"/>
    </source>
</evidence>
<dbReference type="InterPro" id="IPR020568">
    <property type="entry name" value="Ribosomal_Su5_D2-typ_SF"/>
</dbReference>
<dbReference type="EMBL" id="NGJX01000005">
    <property type="protein sequence ID" value="RSU02253.1"/>
    <property type="molecule type" value="Genomic_DNA"/>
</dbReference>
<dbReference type="Gene3D" id="3.40.50.300">
    <property type="entry name" value="P-loop containing nucleotide triphosphate hydrolases"/>
    <property type="match status" value="1"/>
</dbReference>
<organism evidence="4 5">
    <name type="scientific">Vagococcus fluvialis</name>
    <dbReference type="NCBI Taxonomy" id="2738"/>
    <lineage>
        <taxon>Bacteria</taxon>
        <taxon>Bacillati</taxon>
        <taxon>Bacillota</taxon>
        <taxon>Bacilli</taxon>
        <taxon>Lactobacillales</taxon>
        <taxon>Enterococcaceae</taxon>
        <taxon>Vagococcus</taxon>
    </lineage>
</organism>
<sequence>MKKIINVGIVAHVDAGKTSLTESLYSKTHSNYKQGSIKKGDTITDTLELEKERGITIKTSSVSLEWNETKINLIDMPGHIEFYGEVVRSLNVIDVAVLVVSSLGELPTQTRRIFDTLQEAKIPTIFFLNKIDLETARPAHMISEIENKLSSQLVQVTFPFSQNSRDILIESSSELFDKFMSEELIIEEELVEQLNQLTIRNKYYPLILGSAVTGVGVETLLNVLSNFELENKGEGKLSAYLYKITFVNGQKQAFFRLLSGSLSKNQSYLLNNLEERKMPRFLILQDNEFVLGDTVQTGDIFMFPKADDLKIQDFLGEPLKNELTLPSPTLKITFKIKDEERMTLLDLLTELAEEDPLLDFVIDKEHSEISMKIFGRVQREYIEETLRRRYPFKSLSLSLPTIVYKEVVKEIGEGTIEVDEDLNPYWATMTLKVEPSDVAGIQFDSLVTTGYLKQSFQNAIRESVFESTKTGIYDFELTNVKVTLTDAEFFSPVSTPSEFRKLTPYALYRGLLKAKTVIVEPVVEISVSANIEYLGKAISELGKLKGNILNVSEVGNEFNLIAKLPQSLFLIFEENSNELFNGQAYIKNKIVSYEEVSDNTLYNRGKVDRVKSLLIKEEN</sequence>
<dbReference type="Gene3D" id="3.30.70.240">
    <property type="match status" value="1"/>
</dbReference>
<dbReference type="PANTHER" id="PTHR43261">
    <property type="entry name" value="TRANSLATION ELONGATION FACTOR G-RELATED"/>
    <property type="match status" value="1"/>
</dbReference>
<evidence type="ECO:0000313" key="4">
    <source>
        <dbReference type="EMBL" id="RSU02253.1"/>
    </source>
</evidence>
<dbReference type="SUPFAM" id="SSF54211">
    <property type="entry name" value="Ribosomal protein S5 domain 2-like"/>
    <property type="match status" value="1"/>
</dbReference>
<dbReference type="Gene3D" id="3.30.230.10">
    <property type="match status" value="1"/>
</dbReference>
<dbReference type="PANTHER" id="PTHR43261:SF1">
    <property type="entry name" value="RIBOSOME-RELEASING FACTOR 2, MITOCHONDRIAL"/>
    <property type="match status" value="1"/>
</dbReference>
<dbReference type="InterPro" id="IPR031157">
    <property type="entry name" value="G_TR_CS"/>
</dbReference>
<evidence type="ECO:0000256" key="3">
    <source>
        <dbReference type="ARBA" id="ARBA00023134"/>
    </source>
</evidence>
<dbReference type="Pfam" id="PF03764">
    <property type="entry name" value="EFG_IV"/>
    <property type="match status" value="1"/>
</dbReference>
<dbReference type="PRINTS" id="PR00315">
    <property type="entry name" value="ELONGATNFCT"/>
</dbReference>
<dbReference type="SUPFAM" id="SSF50447">
    <property type="entry name" value="Translation proteins"/>
    <property type="match status" value="1"/>
</dbReference>
<dbReference type="Pfam" id="PF00679">
    <property type="entry name" value="EFG_C"/>
    <property type="match status" value="1"/>
</dbReference>
<dbReference type="InterPro" id="IPR005517">
    <property type="entry name" value="Transl_elong_EFG/EF2_IV"/>
</dbReference>
<dbReference type="InterPro" id="IPR005225">
    <property type="entry name" value="Small_GTP-bd"/>
</dbReference>
<keyword evidence="1" id="KW-0547">Nucleotide-binding</keyword>
<dbReference type="GO" id="GO:0003924">
    <property type="term" value="F:GTPase activity"/>
    <property type="evidence" value="ECO:0007669"/>
    <property type="project" value="InterPro"/>
</dbReference>
<dbReference type="OrthoDB" id="9804431at2"/>
<gene>
    <name evidence="4" type="ORF">CBF32_06610</name>
</gene>
<dbReference type="RefSeq" id="WP_114289571.1">
    <property type="nucleotide sequence ID" value="NZ_JAFLWK010000007.1"/>
</dbReference>
<evidence type="ECO:0000256" key="2">
    <source>
        <dbReference type="ARBA" id="ARBA00022917"/>
    </source>
</evidence>
<dbReference type="InterPro" id="IPR009000">
    <property type="entry name" value="Transl_B-barrel_sf"/>
</dbReference>
<dbReference type="PRINTS" id="PR01037">
    <property type="entry name" value="TCRTETOQM"/>
</dbReference>
<keyword evidence="2" id="KW-0648">Protein biosynthesis</keyword>
<dbReference type="InterPro" id="IPR035647">
    <property type="entry name" value="EFG_III/V"/>
</dbReference>
<dbReference type="Proteomes" id="UP000288197">
    <property type="component" value="Unassembled WGS sequence"/>
</dbReference>
<reference evidence="4 5" key="1">
    <citation type="submission" date="2017-05" db="EMBL/GenBank/DDBJ databases">
        <title>Vagococcus spp. assemblies.</title>
        <authorList>
            <person name="Gulvik C.A."/>
        </authorList>
    </citation>
    <scope>NUCLEOTIDE SEQUENCE [LARGE SCALE GENOMIC DNA]</scope>
    <source>
        <strain evidence="4 5">NCFB 2497</strain>
    </source>
</reference>
<dbReference type="SMART" id="SM00889">
    <property type="entry name" value="EFG_IV"/>
    <property type="match status" value="1"/>
</dbReference>
<name>A0A369AWA3_9ENTE</name>
<dbReference type="GO" id="GO:0005525">
    <property type="term" value="F:GTP binding"/>
    <property type="evidence" value="ECO:0007669"/>
    <property type="project" value="UniProtKB-KW"/>
</dbReference>